<keyword evidence="5 6" id="KW-0413">Isomerase</keyword>
<dbReference type="SUPFAM" id="SSF50891">
    <property type="entry name" value="Cyclophilin-like"/>
    <property type="match status" value="1"/>
</dbReference>
<evidence type="ECO:0000256" key="1">
    <source>
        <dbReference type="ARBA" id="ARBA00000971"/>
    </source>
</evidence>
<evidence type="ECO:0000259" key="7">
    <source>
        <dbReference type="PROSITE" id="PS50059"/>
    </source>
</evidence>
<dbReference type="InterPro" id="IPR001179">
    <property type="entry name" value="PPIase_FKBP_dom"/>
</dbReference>
<dbReference type="AlphaFoldDB" id="A0A495MH48"/>
<keyword evidence="4 6" id="KW-0697">Rotamase</keyword>
<protein>
    <recommendedName>
        <fullName evidence="3 6">peptidylprolyl isomerase</fullName>
        <ecNumber evidence="3 6">5.2.1.8</ecNumber>
    </recommendedName>
</protein>
<dbReference type="GO" id="GO:0006457">
    <property type="term" value="P:protein folding"/>
    <property type="evidence" value="ECO:0007669"/>
    <property type="project" value="InterPro"/>
</dbReference>
<organism evidence="9 10">
    <name type="scientific">Flavobacterium endophyticum</name>
    <dbReference type="NCBI Taxonomy" id="1540163"/>
    <lineage>
        <taxon>Bacteria</taxon>
        <taxon>Pseudomonadati</taxon>
        <taxon>Bacteroidota</taxon>
        <taxon>Flavobacteriia</taxon>
        <taxon>Flavobacteriales</taxon>
        <taxon>Flavobacteriaceae</taxon>
        <taxon>Flavobacterium</taxon>
    </lineage>
</organism>
<evidence type="ECO:0000256" key="4">
    <source>
        <dbReference type="ARBA" id="ARBA00023110"/>
    </source>
</evidence>
<dbReference type="PANTHER" id="PTHR45625">
    <property type="entry name" value="PEPTIDYL-PROLYL CIS-TRANS ISOMERASE-RELATED"/>
    <property type="match status" value="1"/>
</dbReference>
<dbReference type="OrthoDB" id="9807797at2"/>
<evidence type="ECO:0000259" key="8">
    <source>
        <dbReference type="PROSITE" id="PS50072"/>
    </source>
</evidence>
<reference evidence="9 10" key="1">
    <citation type="submission" date="2018-10" db="EMBL/GenBank/DDBJ databases">
        <title>Genomic Encyclopedia of Archaeal and Bacterial Type Strains, Phase II (KMG-II): from individual species to whole genera.</title>
        <authorList>
            <person name="Goeker M."/>
        </authorList>
    </citation>
    <scope>NUCLEOTIDE SEQUENCE [LARGE SCALE GENOMIC DNA]</scope>
    <source>
        <strain evidence="9 10">DSM 29537</strain>
    </source>
</reference>
<dbReference type="PROSITE" id="PS50059">
    <property type="entry name" value="FKBP_PPIASE"/>
    <property type="match status" value="1"/>
</dbReference>
<dbReference type="Gene3D" id="2.40.100.10">
    <property type="entry name" value="Cyclophilin-like"/>
    <property type="match status" value="1"/>
</dbReference>
<dbReference type="RefSeq" id="WP_121374696.1">
    <property type="nucleotide sequence ID" value="NZ_RBLC01000001.1"/>
</dbReference>
<gene>
    <name evidence="9" type="ORF">CLV94_0306</name>
</gene>
<comment type="catalytic activity">
    <reaction evidence="1 6">
        <text>[protein]-peptidylproline (omega=180) = [protein]-peptidylproline (omega=0)</text>
        <dbReference type="Rhea" id="RHEA:16237"/>
        <dbReference type="Rhea" id="RHEA-COMP:10747"/>
        <dbReference type="Rhea" id="RHEA-COMP:10748"/>
        <dbReference type="ChEBI" id="CHEBI:83833"/>
        <dbReference type="ChEBI" id="CHEBI:83834"/>
        <dbReference type="EC" id="5.2.1.8"/>
    </reaction>
</comment>
<dbReference type="CDD" id="cd00317">
    <property type="entry name" value="cyclophilin"/>
    <property type="match status" value="1"/>
</dbReference>
<dbReference type="InterPro" id="IPR044666">
    <property type="entry name" value="Cyclophilin_A-like"/>
</dbReference>
<evidence type="ECO:0000256" key="6">
    <source>
        <dbReference type="PROSITE-ProRule" id="PRU00277"/>
    </source>
</evidence>
<dbReference type="PANTHER" id="PTHR45625:SF4">
    <property type="entry name" value="PEPTIDYLPROLYL ISOMERASE DOMAIN AND WD REPEAT-CONTAINING PROTEIN 1"/>
    <property type="match status" value="1"/>
</dbReference>
<evidence type="ECO:0000256" key="5">
    <source>
        <dbReference type="ARBA" id="ARBA00023235"/>
    </source>
</evidence>
<evidence type="ECO:0000256" key="2">
    <source>
        <dbReference type="ARBA" id="ARBA00007365"/>
    </source>
</evidence>
<dbReference type="PROSITE" id="PS00170">
    <property type="entry name" value="CSA_PPIASE_1"/>
    <property type="match status" value="1"/>
</dbReference>
<keyword evidence="10" id="KW-1185">Reference proteome</keyword>
<dbReference type="EMBL" id="RBLC01000001">
    <property type="protein sequence ID" value="RKS25276.1"/>
    <property type="molecule type" value="Genomic_DNA"/>
</dbReference>
<evidence type="ECO:0000313" key="10">
    <source>
        <dbReference type="Proteomes" id="UP000277579"/>
    </source>
</evidence>
<dbReference type="InterPro" id="IPR002130">
    <property type="entry name" value="Cyclophilin-type_PPIase_dom"/>
</dbReference>
<dbReference type="SUPFAM" id="SSF54534">
    <property type="entry name" value="FKBP-like"/>
    <property type="match status" value="1"/>
</dbReference>
<dbReference type="GO" id="GO:0003755">
    <property type="term" value="F:peptidyl-prolyl cis-trans isomerase activity"/>
    <property type="evidence" value="ECO:0007669"/>
    <property type="project" value="UniProtKB-KW"/>
</dbReference>
<dbReference type="EC" id="5.2.1.8" evidence="3 6"/>
<dbReference type="PRINTS" id="PR00153">
    <property type="entry name" value="CSAPPISMRASE"/>
</dbReference>
<dbReference type="Gene3D" id="3.10.50.40">
    <property type="match status" value="1"/>
</dbReference>
<dbReference type="PROSITE" id="PS51257">
    <property type="entry name" value="PROKAR_LIPOPROTEIN"/>
    <property type="match status" value="1"/>
</dbReference>
<evidence type="ECO:0000313" key="9">
    <source>
        <dbReference type="EMBL" id="RKS25276.1"/>
    </source>
</evidence>
<dbReference type="Proteomes" id="UP000277579">
    <property type="component" value="Unassembled WGS sequence"/>
</dbReference>
<comment type="similarity">
    <text evidence="2">Belongs to the cyclophilin-type PPIase family.</text>
</comment>
<sequence length="372" mass="40734">MKRITSLFLGISALFFSCNNPSSNLPDGMYAEIETSKGTIVVELEYKKTPVTVANFVSLAEGKNPMVSEKYKGKPFYDGLKFHRVLPNFMIQGGDPDGNGSGGPGYRFQDEIVPELKHDKGGILSMANGGKATNGSQFFITHQATPWLDGIHTVFGHVIENGMEVVNAIQQDDVINKITIIRKGEDAKKFDAPKIFKDNFAKQAAEQKKMEEEQLKLREQYAGVIKEKEASFQQLKSQSVKTQSGLQFKILSKGNGKKPVAGAQVFINYAGYFENGDLFDTNIESVATVFGKLDPNRAAAKAYNPIPFQIGVKEGIIPGFIEGVEQLSIGDKAVIFIPSYLGYGERGMEGAIPPNANIIFEIEMLGSMPANQ</sequence>
<name>A0A495MH48_9FLAO</name>
<dbReference type="Pfam" id="PF00254">
    <property type="entry name" value="FKBP_C"/>
    <property type="match status" value="1"/>
</dbReference>
<dbReference type="InterPro" id="IPR020892">
    <property type="entry name" value="Cyclophilin-type_PPIase_CS"/>
</dbReference>
<feature type="domain" description="PPIase FKBP-type" evidence="7">
    <location>
        <begin position="262"/>
        <end position="368"/>
    </location>
</feature>
<dbReference type="InterPro" id="IPR029000">
    <property type="entry name" value="Cyclophilin-like_dom_sf"/>
</dbReference>
<feature type="domain" description="PPIase cyclophilin-type" evidence="8">
    <location>
        <begin position="38"/>
        <end position="193"/>
    </location>
</feature>
<dbReference type="PROSITE" id="PS50072">
    <property type="entry name" value="CSA_PPIASE_2"/>
    <property type="match status" value="1"/>
</dbReference>
<dbReference type="InterPro" id="IPR046357">
    <property type="entry name" value="PPIase_dom_sf"/>
</dbReference>
<comment type="caution">
    <text evidence="9">The sequence shown here is derived from an EMBL/GenBank/DDBJ whole genome shotgun (WGS) entry which is preliminary data.</text>
</comment>
<accession>A0A495MH48</accession>
<evidence type="ECO:0000256" key="3">
    <source>
        <dbReference type="ARBA" id="ARBA00013194"/>
    </source>
</evidence>
<proteinExistence type="inferred from homology"/>
<dbReference type="Pfam" id="PF00160">
    <property type="entry name" value="Pro_isomerase"/>
    <property type="match status" value="1"/>
</dbReference>